<gene>
    <name evidence="1" type="primary">tusB</name>
    <name evidence="1" type="ORF">CF67_17078</name>
</gene>
<dbReference type="PANTHER" id="PTHR37526:SF1">
    <property type="entry name" value="PROTEIN TUSB"/>
    <property type="match status" value="1"/>
</dbReference>
<proteinExistence type="predicted"/>
<dbReference type="Proteomes" id="UP000053784">
    <property type="component" value="Unassembled WGS sequence"/>
</dbReference>
<dbReference type="Pfam" id="PF04077">
    <property type="entry name" value="DsrH"/>
    <property type="match status" value="1"/>
</dbReference>
<dbReference type="eggNOG" id="COG2168">
    <property type="taxonomic scope" value="Bacteria"/>
</dbReference>
<reference evidence="1 2" key="1">
    <citation type="submission" date="2014-03" db="EMBL/GenBank/DDBJ databases">
        <title>Selection and divergence in the genomes of co-occurring obligate luminous symbionts with specific hosts.</title>
        <authorList>
            <person name="Hendry T.A."/>
            <person name="de Wet J.R."/>
            <person name="Dunlap P.V."/>
        </authorList>
    </citation>
    <scope>NUCLEOTIDE SEQUENCE [LARGE SCALE GENOMIC DNA]</scope>
    <source>
        <strain evidence="1 2">Ppalp.1</strain>
    </source>
</reference>
<dbReference type="STRING" id="1179155.CF67_17078"/>
<dbReference type="OrthoDB" id="9795117at2"/>
<evidence type="ECO:0000313" key="2">
    <source>
        <dbReference type="Proteomes" id="UP000053784"/>
    </source>
</evidence>
<organism evidence="1 2">
    <name type="scientific">Candidatus Photodesmus blepharonis</name>
    <dbReference type="NCBI Taxonomy" id="1179155"/>
    <lineage>
        <taxon>Bacteria</taxon>
        <taxon>Pseudomonadati</taxon>
        <taxon>Pseudomonadota</taxon>
        <taxon>Gammaproteobacteria</taxon>
        <taxon>Vibrionales</taxon>
        <taxon>Vibrionaceae</taxon>
        <taxon>Candidatus Photodesmus</taxon>
    </lineage>
</organism>
<accession>A0A084CNQ2</accession>
<dbReference type="PANTHER" id="PTHR37526">
    <property type="entry name" value="PROTEIN TUSB"/>
    <property type="match status" value="1"/>
</dbReference>
<dbReference type="AlphaFoldDB" id="A0A084CNQ2"/>
<dbReference type="InterPro" id="IPR007215">
    <property type="entry name" value="Sulphur_relay_TusB/DsrH"/>
</dbReference>
<dbReference type="InterPro" id="IPR027396">
    <property type="entry name" value="DsrEFH-like"/>
</dbReference>
<evidence type="ECO:0000313" key="1">
    <source>
        <dbReference type="EMBL" id="KEY91431.1"/>
    </source>
</evidence>
<dbReference type="Gene3D" id="3.40.1260.10">
    <property type="entry name" value="DsrEFH-like"/>
    <property type="match status" value="1"/>
</dbReference>
<sequence length="92" mass="10509">MLHIVKSLNKLDLALQYRLNGDDILLVESATYAGNPKYYRHALLKRVLDNVFLLEEDVIARGILNLISDHISLISFDDFVELTAKHAQSISW</sequence>
<dbReference type="SUPFAM" id="SSF75169">
    <property type="entry name" value="DsrEFH-like"/>
    <property type="match status" value="1"/>
</dbReference>
<keyword evidence="2" id="KW-1185">Reference proteome</keyword>
<dbReference type="GO" id="GO:0002143">
    <property type="term" value="P:tRNA wobble position uridine thiolation"/>
    <property type="evidence" value="ECO:0007669"/>
    <property type="project" value="InterPro"/>
</dbReference>
<dbReference type="GO" id="GO:1990228">
    <property type="term" value="C:sulfurtransferase complex"/>
    <property type="evidence" value="ECO:0007669"/>
    <property type="project" value="TreeGrafter"/>
</dbReference>
<dbReference type="EMBL" id="JGVK01000009">
    <property type="protein sequence ID" value="KEY91431.1"/>
    <property type="molecule type" value="Genomic_DNA"/>
</dbReference>
<dbReference type="RefSeq" id="WP_034413677.1">
    <property type="nucleotide sequence ID" value="NZ_JGVK01000009.1"/>
</dbReference>
<dbReference type="NCBIfam" id="TIGR03011">
    <property type="entry name" value="sulf_tusB_dsrH"/>
    <property type="match status" value="1"/>
</dbReference>
<name>A0A084CNQ2_9GAMM</name>
<comment type="caution">
    <text evidence="1">The sequence shown here is derived from an EMBL/GenBank/DDBJ whole genome shotgun (WGS) entry which is preliminary data.</text>
</comment>
<protein>
    <submittedName>
        <fullName evidence="1">TusB protein</fullName>
    </submittedName>
</protein>